<accession>A0ABW6PFF4</accession>
<evidence type="ECO:0000256" key="5">
    <source>
        <dbReference type="ARBA" id="ARBA00023717"/>
    </source>
</evidence>
<evidence type="ECO:0000256" key="3">
    <source>
        <dbReference type="ARBA" id="ARBA00022832"/>
    </source>
</evidence>
<dbReference type="InterPro" id="IPR029045">
    <property type="entry name" value="ClpP/crotonase-like_dom_sf"/>
</dbReference>
<comment type="similarity">
    <text evidence="2 6">Belongs to the enoyl-CoA hydratase/isomerase family.</text>
</comment>
<keyword evidence="8" id="KW-1185">Reference proteome</keyword>
<dbReference type="PANTHER" id="PTHR43802">
    <property type="entry name" value="ENOYL-COA HYDRATASE"/>
    <property type="match status" value="1"/>
</dbReference>
<evidence type="ECO:0000256" key="2">
    <source>
        <dbReference type="ARBA" id="ARBA00005254"/>
    </source>
</evidence>
<dbReference type="SUPFAM" id="SSF52096">
    <property type="entry name" value="ClpP/crotonase"/>
    <property type="match status" value="1"/>
</dbReference>
<sequence>MNVPSPILVTDSGRVRTLTLNRPDRRNALDPDLIEALDTALTDAEADPSIGCLILAGAGKSFCAGADLQYFLSLRENPGGPTEFLRRVSAVVTRLERSPLPVVAAVHGHAVAGGLELALACDVVVAGEGALIGDGHIRNNLLPAAGSSVRLPRKVGDSTARWLALTGTLLPAEQLTATGWLRAVVPLAELTATAGALAAQLAAAAGPAQSAFKSLLHTLTGMHEDDGLAIELAEFEKHWNNTDVPAALTAFLHRRPA</sequence>
<dbReference type="Gene3D" id="3.90.226.10">
    <property type="entry name" value="2-enoyl-CoA Hydratase, Chain A, domain 1"/>
    <property type="match status" value="1"/>
</dbReference>
<comment type="function">
    <text evidence="1">Could possibly oxidize fatty acids using specific components.</text>
</comment>
<dbReference type="CDD" id="cd06558">
    <property type="entry name" value="crotonase-like"/>
    <property type="match status" value="1"/>
</dbReference>
<gene>
    <name evidence="7" type="ORF">ACFYU5_36450</name>
</gene>
<keyword evidence="3" id="KW-0276">Fatty acid metabolism</keyword>
<evidence type="ECO:0000313" key="8">
    <source>
        <dbReference type="Proteomes" id="UP001601442"/>
    </source>
</evidence>
<evidence type="ECO:0000256" key="6">
    <source>
        <dbReference type="RuleBase" id="RU003707"/>
    </source>
</evidence>
<dbReference type="PANTHER" id="PTHR43802:SF1">
    <property type="entry name" value="IP11341P-RELATED"/>
    <property type="match status" value="1"/>
</dbReference>
<keyword evidence="3" id="KW-0443">Lipid metabolism</keyword>
<organism evidence="7 8">
    <name type="scientific">Nocardia aobensis</name>
    <dbReference type="NCBI Taxonomy" id="257277"/>
    <lineage>
        <taxon>Bacteria</taxon>
        <taxon>Bacillati</taxon>
        <taxon>Actinomycetota</taxon>
        <taxon>Actinomycetes</taxon>
        <taxon>Mycobacteriales</taxon>
        <taxon>Nocardiaceae</taxon>
        <taxon>Nocardia</taxon>
    </lineage>
</organism>
<comment type="catalytic activity">
    <reaction evidence="4">
        <text>a (3S)-3-hydroxyacyl-CoA = a (2E)-enoyl-CoA + H2O</text>
        <dbReference type="Rhea" id="RHEA:16105"/>
        <dbReference type="ChEBI" id="CHEBI:15377"/>
        <dbReference type="ChEBI" id="CHEBI:57318"/>
        <dbReference type="ChEBI" id="CHEBI:58856"/>
        <dbReference type="EC" id="4.2.1.17"/>
    </reaction>
</comment>
<name>A0ABW6PFF4_9NOCA</name>
<proteinExistence type="inferred from homology"/>
<comment type="catalytic activity">
    <reaction evidence="5">
        <text>a 4-saturated-(3S)-3-hydroxyacyl-CoA = a (3E)-enoyl-CoA + H2O</text>
        <dbReference type="Rhea" id="RHEA:20724"/>
        <dbReference type="ChEBI" id="CHEBI:15377"/>
        <dbReference type="ChEBI" id="CHEBI:58521"/>
        <dbReference type="ChEBI" id="CHEBI:137480"/>
        <dbReference type="EC" id="4.2.1.17"/>
    </reaction>
</comment>
<reference evidence="7 8" key="1">
    <citation type="submission" date="2024-10" db="EMBL/GenBank/DDBJ databases">
        <title>The Natural Products Discovery Center: Release of the First 8490 Sequenced Strains for Exploring Actinobacteria Biosynthetic Diversity.</title>
        <authorList>
            <person name="Kalkreuter E."/>
            <person name="Kautsar S.A."/>
            <person name="Yang D."/>
            <person name="Bader C.D."/>
            <person name="Teijaro C.N."/>
            <person name="Fluegel L."/>
            <person name="Davis C.M."/>
            <person name="Simpson J.R."/>
            <person name="Lauterbach L."/>
            <person name="Steele A.D."/>
            <person name="Gui C."/>
            <person name="Meng S."/>
            <person name="Li G."/>
            <person name="Viehrig K."/>
            <person name="Ye F."/>
            <person name="Su P."/>
            <person name="Kiefer A.F."/>
            <person name="Nichols A."/>
            <person name="Cepeda A.J."/>
            <person name="Yan W."/>
            <person name="Fan B."/>
            <person name="Jiang Y."/>
            <person name="Adhikari A."/>
            <person name="Zheng C.-J."/>
            <person name="Schuster L."/>
            <person name="Cowan T.M."/>
            <person name="Smanski M.J."/>
            <person name="Chevrette M.G."/>
            <person name="De Carvalho L.P.S."/>
            <person name="Shen B."/>
        </authorList>
    </citation>
    <scope>NUCLEOTIDE SEQUENCE [LARGE SCALE GENOMIC DNA]</scope>
    <source>
        <strain evidence="7 8">NPDC004119</strain>
    </source>
</reference>
<evidence type="ECO:0000313" key="7">
    <source>
        <dbReference type="EMBL" id="MFF0501923.1"/>
    </source>
</evidence>
<dbReference type="InterPro" id="IPR001753">
    <property type="entry name" value="Enoyl-CoA_hydra/iso"/>
</dbReference>
<dbReference type="EMBL" id="JBIAMT010000013">
    <property type="protein sequence ID" value="MFF0501923.1"/>
    <property type="molecule type" value="Genomic_DNA"/>
</dbReference>
<evidence type="ECO:0000256" key="4">
    <source>
        <dbReference type="ARBA" id="ARBA00023709"/>
    </source>
</evidence>
<dbReference type="Proteomes" id="UP001601442">
    <property type="component" value="Unassembled WGS sequence"/>
</dbReference>
<dbReference type="InterPro" id="IPR018376">
    <property type="entry name" value="Enoyl-CoA_hyd/isom_CS"/>
</dbReference>
<dbReference type="RefSeq" id="WP_387401977.1">
    <property type="nucleotide sequence ID" value="NZ_JBIAMT010000013.1"/>
</dbReference>
<comment type="caution">
    <text evidence="7">The sequence shown here is derived from an EMBL/GenBank/DDBJ whole genome shotgun (WGS) entry which is preliminary data.</text>
</comment>
<dbReference type="Pfam" id="PF00378">
    <property type="entry name" value="ECH_1"/>
    <property type="match status" value="1"/>
</dbReference>
<dbReference type="PROSITE" id="PS00166">
    <property type="entry name" value="ENOYL_COA_HYDRATASE"/>
    <property type="match status" value="1"/>
</dbReference>
<protein>
    <submittedName>
        <fullName evidence="7">Enoyl-CoA hydratase/isomerase family protein</fullName>
    </submittedName>
</protein>
<evidence type="ECO:0000256" key="1">
    <source>
        <dbReference type="ARBA" id="ARBA00002994"/>
    </source>
</evidence>